<feature type="domain" description="Methyltransferase" evidence="1">
    <location>
        <begin position="29"/>
        <end position="103"/>
    </location>
</feature>
<protein>
    <submittedName>
        <fullName evidence="2">Class I SAM-dependent methyltransferase</fullName>
    </submittedName>
</protein>
<proteinExistence type="predicted"/>
<dbReference type="SUPFAM" id="SSF53335">
    <property type="entry name" value="S-adenosyl-L-methionine-dependent methyltransferases"/>
    <property type="match status" value="1"/>
</dbReference>
<dbReference type="GO" id="GO:0008168">
    <property type="term" value="F:methyltransferase activity"/>
    <property type="evidence" value="ECO:0007669"/>
    <property type="project" value="UniProtKB-KW"/>
</dbReference>
<dbReference type="Gene3D" id="3.40.50.150">
    <property type="entry name" value="Vaccinia Virus protein VP39"/>
    <property type="match status" value="1"/>
</dbReference>
<reference evidence="2 3" key="1">
    <citation type="submission" date="2023-03" db="EMBL/GenBank/DDBJ databases">
        <authorList>
            <person name="Kaur S."/>
            <person name="Espinosa-Saiz D."/>
            <person name="Velazquez E."/>
            <person name="Menendez E."/>
            <person name="diCenzo G.C."/>
        </authorList>
    </citation>
    <scope>NUCLEOTIDE SEQUENCE [LARGE SCALE GENOMIC DNA]</scope>
    <source>
        <strain evidence="2 3">LMG 27395</strain>
    </source>
</reference>
<organism evidence="2 3">
    <name type="scientific">Sinorhizobium numidicum</name>
    <dbReference type="NCBI Taxonomy" id="680248"/>
    <lineage>
        <taxon>Bacteria</taxon>
        <taxon>Pseudomonadati</taxon>
        <taxon>Pseudomonadota</taxon>
        <taxon>Alphaproteobacteria</taxon>
        <taxon>Hyphomicrobiales</taxon>
        <taxon>Rhizobiaceae</taxon>
        <taxon>Sinorhizobium/Ensifer group</taxon>
        <taxon>Sinorhizobium</taxon>
    </lineage>
</organism>
<sequence>MTFSPCPAQMWLGNEALLRAGLCPGARFLDVASGSGALSISTARIGAEVVAVDQSPVMLRLLRERASRESLQIDTRAMDGHALAFGDDSFDMAGSQFGVMLFPTCRRAFGR</sequence>
<keyword evidence="3" id="KW-1185">Reference proteome</keyword>
<dbReference type="InterPro" id="IPR041698">
    <property type="entry name" value="Methyltransf_25"/>
</dbReference>
<evidence type="ECO:0000313" key="2">
    <source>
        <dbReference type="EMBL" id="WEX82308.1"/>
    </source>
</evidence>
<dbReference type="CDD" id="cd02440">
    <property type="entry name" value="AdoMet_MTases"/>
    <property type="match status" value="1"/>
</dbReference>
<dbReference type="EMBL" id="CP120371">
    <property type="protein sequence ID" value="WEX82308.1"/>
    <property type="molecule type" value="Genomic_DNA"/>
</dbReference>
<dbReference type="InterPro" id="IPR029063">
    <property type="entry name" value="SAM-dependent_MTases_sf"/>
</dbReference>
<keyword evidence="2" id="KW-0489">Methyltransferase</keyword>
<dbReference type="Proteomes" id="UP001235547">
    <property type="component" value="Chromosome 1"/>
</dbReference>
<evidence type="ECO:0000259" key="1">
    <source>
        <dbReference type="Pfam" id="PF13649"/>
    </source>
</evidence>
<accession>A0ABY8CUH8</accession>
<name>A0ABY8CUH8_9HYPH</name>
<dbReference type="Pfam" id="PF13649">
    <property type="entry name" value="Methyltransf_25"/>
    <property type="match status" value="1"/>
</dbReference>
<dbReference type="GO" id="GO:0032259">
    <property type="term" value="P:methylation"/>
    <property type="evidence" value="ECO:0007669"/>
    <property type="project" value="UniProtKB-KW"/>
</dbReference>
<gene>
    <name evidence="2" type="ORF">PYH38_004576</name>
</gene>
<keyword evidence="2" id="KW-0808">Transferase</keyword>
<evidence type="ECO:0000313" key="3">
    <source>
        <dbReference type="Proteomes" id="UP001235547"/>
    </source>
</evidence>